<evidence type="ECO:0000313" key="6">
    <source>
        <dbReference type="Proteomes" id="UP000199063"/>
    </source>
</evidence>
<evidence type="ECO:0000256" key="1">
    <source>
        <dbReference type="ARBA" id="ARBA00009080"/>
    </source>
</evidence>
<dbReference type="PIRSF" id="PIRSF000103">
    <property type="entry name" value="HIBADH"/>
    <property type="match status" value="1"/>
</dbReference>
<comment type="similarity">
    <text evidence="1">Belongs to the HIBADH-related family.</text>
</comment>
<protein>
    <submittedName>
        <fullName evidence="5">3-hydroxyisobutyrate dehydrogenase</fullName>
    </submittedName>
</protein>
<dbReference type="SUPFAM" id="SSF48179">
    <property type="entry name" value="6-phosphogluconate dehydrogenase C-terminal domain-like"/>
    <property type="match status" value="1"/>
</dbReference>
<dbReference type="InterPro" id="IPR013328">
    <property type="entry name" value="6PGD_dom2"/>
</dbReference>
<reference evidence="6" key="1">
    <citation type="submission" date="2016-10" db="EMBL/GenBank/DDBJ databases">
        <authorList>
            <person name="Varghese N."/>
            <person name="Submissions S."/>
        </authorList>
    </citation>
    <scope>NUCLEOTIDE SEQUENCE [LARGE SCALE GENOMIC DNA]</scope>
    <source>
        <strain evidence="6">CGMCC 4.7042</strain>
    </source>
</reference>
<dbReference type="InterPro" id="IPR015815">
    <property type="entry name" value="HIBADH-related"/>
</dbReference>
<dbReference type="Gene3D" id="1.10.1040.10">
    <property type="entry name" value="N-(1-d-carboxylethyl)-l-norvaline Dehydrogenase, domain 2"/>
    <property type="match status" value="1"/>
</dbReference>
<name>A0A1G9R8L8_9ACTN</name>
<dbReference type="InterPro" id="IPR008927">
    <property type="entry name" value="6-PGluconate_DH-like_C_sf"/>
</dbReference>
<dbReference type="SUPFAM" id="SSF51735">
    <property type="entry name" value="NAD(P)-binding Rossmann-fold domains"/>
    <property type="match status" value="1"/>
</dbReference>
<dbReference type="InterPro" id="IPR051265">
    <property type="entry name" value="HIBADH-related_NP60_sf"/>
</dbReference>
<organism evidence="5 6">
    <name type="scientific">Streptomyces wuyuanensis</name>
    <dbReference type="NCBI Taxonomy" id="1196353"/>
    <lineage>
        <taxon>Bacteria</taxon>
        <taxon>Bacillati</taxon>
        <taxon>Actinomycetota</taxon>
        <taxon>Actinomycetes</taxon>
        <taxon>Kitasatosporales</taxon>
        <taxon>Streptomycetaceae</taxon>
        <taxon>Streptomyces</taxon>
    </lineage>
</organism>
<dbReference type="InterPro" id="IPR006115">
    <property type="entry name" value="6PGDH_NADP-bd"/>
</dbReference>
<evidence type="ECO:0000313" key="5">
    <source>
        <dbReference type="EMBL" id="SDM19652.1"/>
    </source>
</evidence>
<dbReference type="InterPro" id="IPR036291">
    <property type="entry name" value="NAD(P)-bd_dom_sf"/>
</dbReference>
<gene>
    <name evidence="5" type="ORF">SAMN05444921_10563</name>
</gene>
<evidence type="ECO:0000259" key="4">
    <source>
        <dbReference type="Pfam" id="PF21761"/>
    </source>
</evidence>
<evidence type="ECO:0000259" key="3">
    <source>
        <dbReference type="Pfam" id="PF03446"/>
    </source>
</evidence>
<dbReference type="STRING" id="1196353.SAMN05444921_10563"/>
<dbReference type="PANTHER" id="PTHR43580:SF2">
    <property type="entry name" value="CYTOKINE-LIKE NUCLEAR FACTOR N-PAC"/>
    <property type="match status" value="1"/>
</dbReference>
<dbReference type="Proteomes" id="UP000199063">
    <property type="component" value="Unassembled WGS sequence"/>
</dbReference>
<dbReference type="AlphaFoldDB" id="A0A1G9R8L8"/>
<proteinExistence type="inferred from homology"/>
<dbReference type="Gene3D" id="3.40.50.720">
    <property type="entry name" value="NAD(P)-binding Rossmann-like Domain"/>
    <property type="match status" value="1"/>
</dbReference>
<dbReference type="GO" id="GO:0016491">
    <property type="term" value="F:oxidoreductase activity"/>
    <property type="evidence" value="ECO:0007669"/>
    <property type="project" value="UniProtKB-KW"/>
</dbReference>
<evidence type="ECO:0000256" key="2">
    <source>
        <dbReference type="ARBA" id="ARBA00023002"/>
    </source>
</evidence>
<dbReference type="Pfam" id="PF21761">
    <property type="entry name" value="RedAm-like_C"/>
    <property type="match status" value="1"/>
</dbReference>
<feature type="domain" description="NADPH-dependent reductive aminase-like C-terminal" evidence="4">
    <location>
        <begin position="174"/>
        <end position="299"/>
    </location>
</feature>
<dbReference type="InterPro" id="IPR048666">
    <property type="entry name" value="RedAm-like_C"/>
</dbReference>
<feature type="domain" description="6-phosphogluconate dehydrogenase NADP-binding" evidence="3">
    <location>
        <begin position="18"/>
        <end position="172"/>
    </location>
</feature>
<accession>A0A1G9R8L8</accession>
<dbReference type="PANTHER" id="PTHR43580">
    <property type="entry name" value="OXIDOREDUCTASE GLYR1-RELATED"/>
    <property type="match status" value="1"/>
</dbReference>
<dbReference type="Pfam" id="PF03446">
    <property type="entry name" value="NAD_binding_2"/>
    <property type="match status" value="1"/>
</dbReference>
<keyword evidence="2" id="KW-0560">Oxidoreductase</keyword>
<dbReference type="GO" id="GO:0050661">
    <property type="term" value="F:NADP binding"/>
    <property type="evidence" value="ECO:0007669"/>
    <property type="project" value="InterPro"/>
</dbReference>
<sequence length="302" mass="30789">MILMSFENTAPAVPAAPVTVLGLGAMGRALAGAFLDAGHPTTVWNRSPGKGGELAGRGAVPAATPEEAVRASGLVVVCVVDDAAARAVLEPLAAALRGRVLVNLTSDTPERSRATAAWAAAHSVPYLDGSVMVPTPVVGSPDALLFHSGSREAFERHESTLRALGGRTVFIGEDPGLAALYDLALLDFFYGGMAALVHAFALVTADGVKAADIVPHLGTIVEILPPIAAHTAAAVDARSYPGGEANLAMMAAGVGHVLRAARTRGLDVGQLEAISAVVERAVARGHGGHDWSSTVEAVRDSP</sequence>
<dbReference type="EMBL" id="FNHI01000005">
    <property type="protein sequence ID" value="SDM19652.1"/>
    <property type="molecule type" value="Genomic_DNA"/>
</dbReference>
<keyword evidence="6" id="KW-1185">Reference proteome</keyword>